<accession>A0A558C3M7</accession>
<evidence type="ECO:0008006" key="5">
    <source>
        <dbReference type="Google" id="ProtNLM"/>
    </source>
</evidence>
<name>A0A558C3M7_9BACT</name>
<dbReference type="Proteomes" id="UP000317624">
    <property type="component" value="Unassembled WGS sequence"/>
</dbReference>
<proteinExistence type="predicted"/>
<sequence length="527" mass="57140">MKVTRYSLTLSGLLLAGVATAQVAPPAPSAPAPAPAAPAPPPTPPAPTKPVPYGSGMKFNLSPDGQKYVRLMAWTQVYVRYNENNTGTLRGPSEPKSSQLDFGIRRSRMVLLAQLSPRFLIYTHLGINNQNNVSGGVSPTVDGKKPQFFIHEAVTEYKVNKYLNLGAGLHYYNGISRLSNASTTSILSMDLPLTNFPTIDALDQFARWIGVFAKGRVGKFDYRVSMSDPFLTNLPTNTAYVVGGVQTGNPLALGNSVTNFNTQGTAIGITSTGTNVANYNPQNDGHVYQGYFSYNFFEPESNLLPYTQGTYLGTKKVLSIGAGFMYNQNGMYSRPTNNVVTLSNSTATPDLFATVPTTKHDIKLFGVDAFFDTPLDTARRTAVTFYGVYYNYNFGPNYVRFVGAENPGYGASAYRGNAVPQSGTGGSVYGQLGFLLGKKTLGTKVRLQPYVAYLHSNYEGLRNAAGEVQGVNVYDAGLNFLIDGHNAKVTLNYRERPDFNMTTVGGVGVAGEVRHRPEITLQTQVFL</sequence>
<organism evidence="3 4">
    <name type="scientific">Hymenobacter setariae</name>
    <dbReference type="NCBI Taxonomy" id="2594794"/>
    <lineage>
        <taxon>Bacteria</taxon>
        <taxon>Pseudomonadati</taxon>
        <taxon>Bacteroidota</taxon>
        <taxon>Cytophagia</taxon>
        <taxon>Cytophagales</taxon>
        <taxon>Hymenobacteraceae</taxon>
        <taxon>Hymenobacter</taxon>
    </lineage>
</organism>
<evidence type="ECO:0000256" key="1">
    <source>
        <dbReference type="SAM" id="MobiDB-lite"/>
    </source>
</evidence>
<feature type="region of interest" description="Disordered" evidence="1">
    <location>
        <begin position="24"/>
        <end position="51"/>
    </location>
</feature>
<protein>
    <recommendedName>
        <fullName evidence="5">Porin</fullName>
    </recommendedName>
</protein>
<keyword evidence="4" id="KW-1185">Reference proteome</keyword>
<evidence type="ECO:0000313" key="4">
    <source>
        <dbReference type="Proteomes" id="UP000317624"/>
    </source>
</evidence>
<dbReference type="AlphaFoldDB" id="A0A558C3M7"/>
<feature type="compositionally biased region" description="Pro residues" evidence="1">
    <location>
        <begin position="25"/>
        <end position="50"/>
    </location>
</feature>
<dbReference type="RefSeq" id="WP_144844844.1">
    <property type="nucleotide sequence ID" value="NZ_VMRJ01000001.1"/>
</dbReference>
<reference evidence="3 4" key="1">
    <citation type="submission" date="2019-07" db="EMBL/GenBank/DDBJ databases">
        <title>Hymenobacter sp. straun FUR1 Genome sequencing and assembly.</title>
        <authorList>
            <person name="Chhetri G."/>
        </authorList>
    </citation>
    <scope>NUCLEOTIDE SEQUENCE [LARGE SCALE GENOMIC DNA]</scope>
    <source>
        <strain evidence="3 4">Fur1</strain>
    </source>
</reference>
<comment type="caution">
    <text evidence="3">The sequence shown here is derived from an EMBL/GenBank/DDBJ whole genome shotgun (WGS) entry which is preliminary data.</text>
</comment>
<evidence type="ECO:0000256" key="2">
    <source>
        <dbReference type="SAM" id="SignalP"/>
    </source>
</evidence>
<feature type="signal peptide" evidence="2">
    <location>
        <begin position="1"/>
        <end position="21"/>
    </location>
</feature>
<evidence type="ECO:0000313" key="3">
    <source>
        <dbReference type="EMBL" id="TVT43393.1"/>
    </source>
</evidence>
<dbReference type="EMBL" id="VMRJ01000001">
    <property type="protein sequence ID" value="TVT43393.1"/>
    <property type="molecule type" value="Genomic_DNA"/>
</dbReference>
<keyword evidence="2" id="KW-0732">Signal</keyword>
<dbReference type="OrthoDB" id="314848at2"/>
<feature type="chain" id="PRO_5021729788" description="Porin" evidence="2">
    <location>
        <begin position="22"/>
        <end position="527"/>
    </location>
</feature>
<gene>
    <name evidence="3" type="ORF">FNT36_04710</name>
</gene>